<evidence type="ECO:0000256" key="3">
    <source>
        <dbReference type="ARBA" id="ARBA00022741"/>
    </source>
</evidence>
<reference evidence="7 8" key="1">
    <citation type="submission" date="2014-02" db="EMBL/GenBank/DDBJ databases">
        <title>Single nucleus genome sequencing reveals high similarity among nuclei of an endomycorrhizal fungus.</title>
        <authorList>
            <person name="Lin K."/>
            <person name="Geurts R."/>
            <person name="Zhang Z."/>
            <person name="Limpens E."/>
            <person name="Saunders D.G."/>
            <person name="Mu D."/>
            <person name="Pang E."/>
            <person name="Cao H."/>
            <person name="Cha H."/>
            <person name="Lin T."/>
            <person name="Zhou Q."/>
            <person name="Shang Y."/>
            <person name="Li Y."/>
            <person name="Ivanov S."/>
            <person name="Sharma T."/>
            <person name="Velzen R.V."/>
            <person name="Ruijter N.D."/>
            <person name="Aanen D.K."/>
            <person name="Win J."/>
            <person name="Kamoun S."/>
            <person name="Bisseling T."/>
            <person name="Huang S."/>
        </authorList>
    </citation>
    <scope>NUCLEOTIDE SEQUENCE [LARGE SCALE GENOMIC DNA]</scope>
    <source>
        <strain evidence="8">DAOM197198w</strain>
    </source>
</reference>
<dbReference type="PRINTS" id="PR00109">
    <property type="entry name" value="TYRKINASE"/>
</dbReference>
<dbReference type="SMART" id="SM00173">
    <property type="entry name" value="RAS"/>
    <property type="match status" value="1"/>
</dbReference>
<dbReference type="InterPro" id="IPR027417">
    <property type="entry name" value="P-loop_NTPase"/>
</dbReference>
<sequence>MNFIFLAMAENSKVLLEDAFRNKLINFIPYIELEGLTKADVGNFGSISIAYWPKLRKNVAVKRLFVSEHDTASRNFVHELQIQKHVEYHDNIIRILGVSQDPSNKDHLLVLQYAKDGNLKDYLARNHLTLSWNDKYKIACGIADGLHCLHDENIVHRDLHSKNILIDHGEPKIADFGISKSLNTGTDLVNGVFGMIPYIEPKRLENPNYRHEKASDIYSLGVVLWEISSGQRPFRNSSYDAALAISIINGLRETPIAGTPQEYISLYQKCWYSNPQIRPSIVTVFQSLQSLGGVIKKSMQEIEVTLPTIDTVSPNPIQPTTQQNINTYIELNHSVQYDLVIPDRIDVSAEYVDDKVLINTQSSQMSKMMQPTSQMYTKPPIEVIHTSTLKTDTSTTSEFPCNQVINNQNLQSPSFVKISISSRPSHNNILKLVVVGNGAVGKTALIDTFRNDCFRFPTNYVLAFQTFYVDVEIDGQFVDLTLRDTPGQVNYARLRELSYTDAHVCLILFAIDYPDSLDSVEGWMDELNGNFQQSELPPVLLIGTKADLRHDISAIEELKKIHQTLVTYEEGLRVANQINAVKYLECSSKAYEGINEVFEQATRAALAFSRIQKKRRRRGKCIIL</sequence>
<comment type="similarity">
    <text evidence="1">Belongs to the protein kinase superfamily. TKL Ser/Thr protein kinase family. ROCO subfamily.</text>
</comment>
<dbReference type="SUPFAM" id="SSF52540">
    <property type="entry name" value="P-loop containing nucleoside triphosphate hydrolases"/>
    <property type="match status" value="1"/>
</dbReference>
<comment type="caution">
    <text evidence="7">The sequence shown here is derived from an EMBL/GenBank/DDBJ whole genome shotgun (WGS) entry which is preliminary data.</text>
</comment>
<dbReference type="GO" id="GO:0005525">
    <property type="term" value="F:GTP binding"/>
    <property type="evidence" value="ECO:0007669"/>
    <property type="project" value="InterPro"/>
</dbReference>
<keyword evidence="3" id="KW-0547">Nucleotide-binding</keyword>
<dbReference type="STRING" id="1432141.A0A015IX96"/>
<gene>
    <name evidence="7" type="ORF">RirG_166790</name>
</gene>
<evidence type="ECO:0000256" key="5">
    <source>
        <dbReference type="ARBA" id="ARBA00022840"/>
    </source>
</evidence>
<evidence type="ECO:0000259" key="6">
    <source>
        <dbReference type="PROSITE" id="PS50011"/>
    </source>
</evidence>
<evidence type="ECO:0000256" key="2">
    <source>
        <dbReference type="ARBA" id="ARBA00022679"/>
    </source>
</evidence>
<dbReference type="PANTHER" id="PTHR44329">
    <property type="entry name" value="SERINE/THREONINE-PROTEIN KINASE TNNI3K-RELATED"/>
    <property type="match status" value="1"/>
</dbReference>
<dbReference type="SUPFAM" id="SSF56112">
    <property type="entry name" value="Protein kinase-like (PK-like)"/>
    <property type="match status" value="1"/>
</dbReference>
<dbReference type="OrthoDB" id="10261027at2759"/>
<dbReference type="GO" id="GO:0005524">
    <property type="term" value="F:ATP binding"/>
    <property type="evidence" value="ECO:0007669"/>
    <property type="project" value="UniProtKB-KW"/>
</dbReference>
<dbReference type="SMART" id="SM00174">
    <property type="entry name" value="RHO"/>
    <property type="match status" value="1"/>
</dbReference>
<dbReference type="Pfam" id="PF00071">
    <property type="entry name" value="Ras"/>
    <property type="match status" value="1"/>
</dbReference>
<dbReference type="NCBIfam" id="TIGR00231">
    <property type="entry name" value="small_GTP"/>
    <property type="match status" value="1"/>
</dbReference>
<dbReference type="GO" id="GO:0003924">
    <property type="term" value="F:GTPase activity"/>
    <property type="evidence" value="ECO:0007669"/>
    <property type="project" value="InterPro"/>
</dbReference>
<organism evidence="7 8">
    <name type="scientific">Rhizophagus irregularis (strain DAOM 197198w)</name>
    <name type="common">Glomus intraradices</name>
    <dbReference type="NCBI Taxonomy" id="1432141"/>
    <lineage>
        <taxon>Eukaryota</taxon>
        <taxon>Fungi</taxon>
        <taxon>Fungi incertae sedis</taxon>
        <taxon>Mucoromycota</taxon>
        <taxon>Glomeromycotina</taxon>
        <taxon>Glomeromycetes</taxon>
        <taxon>Glomerales</taxon>
        <taxon>Glomeraceae</taxon>
        <taxon>Rhizophagus</taxon>
    </lineage>
</organism>
<dbReference type="InterPro" id="IPR005225">
    <property type="entry name" value="Small_GTP-bd"/>
</dbReference>
<dbReference type="EMBL" id="JEMT01024964">
    <property type="protein sequence ID" value="EXX61897.1"/>
    <property type="molecule type" value="Genomic_DNA"/>
</dbReference>
<dbReference type="PROSITE" id="PS51420">
    <property type="entry name" value="RHO"/>
    <property type="match status" value="1"/>
</dbReference>
<dbReference type="PANTHER" id="PTHR44329:SF288">
    <property type="entry name" value="MITOGEN-ACTIVATED PROTEIN KINASE KINASE KINASE 20"/>
    <property type="match status" value="1"/>
</dbReference>
<dbReference type="PROSITE" id="PS51419">
    <property type="entry name" value="RAB"/>
    <property type="match status" value="1"/>
</dbReference>
<dbReference type="InterPro" id="IPR001806">
    <property type="entry name" value="Small_GTPase"/>
</dbReference>
<keyword evidence="4" id="KW-0418">Kinase</keyword>
<keyword evidence="2" id="KW-0808">Transferase</keyword>
<dbReference type="PRINTS" id="PR00449">
    <property type="entry name" value="RASTRNSFRMNG"/>
</dbReference>
<evidence type="ECO:0000313" key="7">
    <source>
        <dbReference type="EMBL" id="EXX61897.1"/>
    </source>
</evidence>
<keyword evidence="8" id="KW-1185">Reference proteome</keyword>
<evidence type="ECO:0000256" key="4">
    <source>
        <dbReference type="ARBA" id="ARBA00022777"/>
    </source>
</evidence>
<protein>
    <submittedName>
        <fullName evidence="7">Rho1p</fullName>
    </submittedName>
</protein>
<dbReference type="Pfam" id="PF07714">
    <property type="entry name" value="PK_Tyr_Ser-Thr"/>
    <property type="match status" value="1"/>
</dbReference>
<dbReference type="AlphaFoldDB" id="A0A015IX96"/>
<dbReference type="PROSITE" id="PS51421">
    <property type="entry name" value="RAS"/>
    <property type="match status" value="1"/>
</dbReference>
<dbReference type="InterPro" id="IPR001245">
    <property type="entry name" value="Ser-Thr/Tyr_kinase_cat_dom"/>
</dbReference>
<proteinExistence type="inferred from homology"/>
<evidence type="ECO:0000313" key="8">
    <source>
        <dbReference type="Proteomes" id="UP000022910"/>
    </source>
</evidence>
<dbReference type="PROSITE" id="PS50011">
    <property type="entry name" value="PROTEIN_KINASE_DOM"/>
    <property type="match status" value="1"/>
</dbReference>
<dbReference type="GO" id="GO:0004674">
    <property type="term" value="F:protein serine/threonine kinase activity"/>
    <property type="evidence" value="ECO:0007669"/>
    <property type="project" value="TreeGrafter"/>
</dbReference>
<keyword evidence="5" id="KW-0067">ATP-binding</keyword>
<dbReference type="InterPro" id="IPR011009">
    <property type="entry name" value="Kinase-like_dom_sf"/>
</dbReference>
<feature type="domain" description="Protein kinase" evidence="6">
    <location>
        <begin position="33"/>
        <end position="291"/>
    </location>
</feature>
<dbReference type="InterPro" id="IPR000719">
    <property type="entry name" value="Prot_kinase_dom"/>
</dbReference>
<dbReference type="SMART" id="SM00175">
    <property type="entry name" value="RAB"/>
    <property type="match status" value="1"/>
</dbReference>
<accession>A0A015IX96</accession>
<dbReference type="Gene3D" id="1.10.510.10">
    <property type="entry name" value="Transferase(Phosphotransferase) domain 1"/>
    <property type="match status" value="1"/>
</dbReference>
<evidence type="ECO:0000256" key="1">
    <source>
        <dbReference type="ARBA" id="ARBA00008171"/>
    </source>
</evidence>
<dbReference type="Gene3D" id="3.40.50.300">
    <property type="entry name" value="P-loop containing nucleotide triphosphate hydrolases"/>
    <property type="match status" value="1"/>
</dbReference>
<dbReference type="InterPro" id="IPR051681">
    <property type="entry name" value="Ser/Thr_Kinases-Pseudokinases"/>
</dbReference>
<dbReference type="Proteomes" id="UP000022910">
    <property type="component" value="Unassembled WGS sequence"/>
</dbReference>
<name>A0A015IX96_RHIIW</name>